<keyword evidence="10" id="KW-1185">Reference proteome</keyword>
<evidence type="ECO:0000256" key="8">
    <source>
        <dbReference type="RuleBase" id="RU363041"/>
    </source>
</evidence>
<gene>
    <name evidence="9" type="ORF">OQ287_04025</name>
</gene>
<dbReference type="InterPro" id="IPR002781">
    <property type="entry name" value="TM_pro_TauE-like"/>
</dbReference>
<dbReference type="AlphaFoldDB" id="A0AA41ZGC8"/>
<dbReference type="InterPro" id="IPR052017">
    <property type="entry name" value="TSUP"/>
</dbReference>
<name>A0AA41ZGC8_9GAMM</name>
<feature type="transmembrane region" description="Helical" evidence="8">
    <location>
        <begin position="47"/>
        <end position="66"/>
    </location>
</feature>
<keyword evidence="7 8" id="KW-0472">Membrane</keyword>
<feature type="transmembrane region" description="Helical" evidence="8">
    <location>
        <begin position="101"/>
        <end position="120"/>
    </location>
</feature>
<protein>
    <recommendedName>
        <fullName evidence="8">Probable membrane transporter protein</fullName>
    </recommendedName>
</protein>
<feature type="transmembrane region" description="Helical" evidence="8">
    <location>
        <begin position="230"/>
        <end position="249"/>
    </location>
</feature>
<dbReference type="GO" id="GO:0005886">
    <property type="term" value="C:plasma membrane"/>
    <property type="evidence" value="ECO:0007669"/>
    <property type="project" value="UniProtKB-SubCell"/>
</dbReference>
<feature type="transmembrane region" description="Helical" evidence="8">
    <location>
        <begin position="204"/>
        <end position="223"/>
    </location>
</feature>
<organism evidence="9 10">
    <name type="scientific">Larsenimonas rhizosphaerae</name>
    <dbReference type="NCBI Taxonomy" id="2944682"/>
    <lineage>
        <taxon>Bacteria</taxon>
        <taxon>Pseudomonadati</taxon>
        <taxon>Pseudomonadota</taxon>
        <taxon>Gammaproteobacteria</taxon>
        <taxon>Oceanospirillales</taxon>
        <taxon>Halomonadaceae</taxon>
        <taxon>Larsenimonas</taxon>
    </lineage>
</organism>
<evidence type="ECO:0000256" key="7">
    <source>
        <dbReference type="ARBA" id="ARBA00023136"/>
    </source>
</evidence>
<keyword evidence="6 8" id="KW-1133">Transmembrane helix</keyword>
<dbReference type="Proteomes" id="UP001165678">
    <property type="component" value="Unassembled WGS sequence"/>
</dbReference>
<evidence type="ECO:0000256" key="6">
    <source>
        <dbReference type="ARBA" id="ARBA00022989"/>
    </source>
</evidence>
<dbReference type="EMBL" id="JAPIVE010000001">
    <property type="protein sequence ID" value="MCX2523398.1"/>
    <property type="molecule type" value="Genomic_DNA"/>
</dbReference>
<dbReference type="RefSeq" id="WP_265895667.1">
    <property type="nucleotide sequence ID" value="NZ_JAPIVE010000001.1"/>
</dbReference>
<evidence type="ECO:0000256" key="5">
    <source>
        <dbReference type="ARBA" id="ARBA00022692"/>
    </source>
</evidence>
<evidence type="ECO:0000256" key="3">
    <source>
        <dbReference type="ARBA" id="ARBA00022448"/>
    </source>
</evidence>
<feature type="transmembrane region" description="Helical" evidence="8">
    <location>
        <begin position="132"/>
        <end position="151"/>
    </location>
</feature>
<keyword evidence="3" id="KW-0813">Transport</keyword>
<feature type="transmembrane region" description="Helical" evidence="8">
    <location>
        <begin position="78"/>
        <end position="95"/>
    </location>
</feature>
<comment type="subcellular location">
    <subcellularLocation>
        <location evidence="1 8">Cell membrane</location>
        <topology evidence="1 8">Multi-pass membrane protein</topology>
    </subcellularLocation>
</comment>
<evidence type="ECO:0000313" key="10">
    <source>
        <dbReference type="Proteomes" id="UP001165678"/>
    </source>
</evidence>
<sequence length="250" mass="26476">MTFGPELLLLFFMLAMAAGCIDAIAGGGGLILLPFLMATGMPPATAIATNKLGSTAGSLAATVHFVKKKQVDLRLIRFQILTAFVGAALGSGLLLTMHSDVLEQVIPVLLIGFGIYFLMAPRLGEVDQHQRITPFVFGLTAAPLIGFYDGFFGPGTGAFLAIAFVSLMGYNLVKATAHAKVLNFVSNLASLIFFIVFGDLYWSVGIAMLAGQVIGGSIGARLAITKGQKLIRIVMVIVTFSVSIKLLWFS</sequence>
<evidence type="ECO:0000256" key="4">
    <source>
        <dbReference type="ARBA" id="ARBA00022475"/>
    </source>
</evidence>
<dbReference type="PANTHER" id="PTHR30269:SF0">
    <property type="entry name" value="MEMBRANE TRANSPORTER PROTEIN YFCA-RELATED"/>
    <property type="match status" value="1"/>
</dbReference>
<keyword evidence="4 8" id="KW-1003">Cell membrane</keyword>
<reference evidence="9" key="1">
    <citation type="submission" date="2022-11" db="EMBL/GenBank/DDBJ databases">
        <title>Larsenimonas rhizosphaerae sp. nov., isolated from a tidal mudflat.</title>
        <authorList>
            <person name="Lee S.D."/>
            <person name="Kim I.S."/>
        </authorList>
    </citation>
    <scope>NUCLEOTIDE SEQUENCE</scope>
    <source>
        <strain evidence="9">GH2-1</strain>
    </source>
</reference>
<accession>A0AA41ZGC8</accession>
<evidence type="ECO:0000256" key="2">
    <source>
        <dbReference type="ARBA" id="ARBA00009142"/>
    </source>
</evidence>
<dbReference type="Pfam" id="PF01925">
    <property type="entry name" value="TauE"/>
    <property type="match status" value="1"/>
</dbReference>
<keyword evidence="5 8" id="KW-0812">Transmembrane</keyword>
<proteinExistence type="inferred from homology"/>
<dbReference type="PANTHER" id="PTHR30269">
    <property type="entry name" value="TRANSMEMBRANE PROTEIN YFCA"/>
    <property type="match status" value="1"/>
</dbReference>
<comment type="similarity">
    <text evidence="2 8">Belongs to the 4-toluene sulfonate uptake permease (TSUP) (TC 2.A.102) family.</text>
</comment>
<evidence type="ECO:0000256" key="1">
    <source>
        <dbReference type="ARBA" id="ARBA00004651"/>
    </source>
</evidence>
<feature type="transmembrane region" description="Helical" evidence="8">
    <location>
        <begin position="180"/>
        <end position="198"/>
    </location>
</feature>
<comment type="caution">
    <text evidence="9">The sequence shown here is derived from an EMBL/GenBank/DDBJ whole genome shotgun (WGS) entry which is preliminary data.</text>
</comment>
<feature type="transmembrane region" description="Helical" evidence="8">
    <location>
        <begin position="157"/>
        <end position="173"/>
    </location>
</feature>
<evidence type="ECO:0000313" key="9">
    <source>
        <dbReference type="EMBL" id="MCX2523398.1"/>
    </source>
</evidence>